<dbReference type="InterPro" id="IPR058959">
    <property type="entry name" value="DUF8157_C"/>
</dbReference>
<dbReference type="GO" id="GO:0046872">
    <property type="term" value="F:metal ion binding"/>
    <property type="evidence" value="ECO:0007669"/>
    <property type="project" value="UniProtKB-KW"/>
</dbReference>
<dbReference type="InterPro" id="IPR015324">
    <property type="entry name" value="Ribosomal_Rsm22-like"/>
</dbReference>
<evidence type="ECO:0008006" key="9">
    <source>
        <dbReference type="Google" id="ProtNLM"/>
    </source>
</evidence>
<evidence type="ECO:0000256" key="4">
    <source>
        <dbReference type="ARBA" id="ARBA00023014"/>
    </source>
</evidence>
<keyword evidence="2" id="KW-0809">Transit peptide</keyword>
<dbReference type="Pfam" id="PF26487">
    <property type="entry name" value="DUF8157_C"/>
    <property type="match status" value="1"/>
</dbReference>
<name>A0AAP2RDF1_9EURY</name>
<keyword evidence="1" id="KW-0479">Metal-binding</keyword>
<sequence>MINKEVVSAIKYVSRMKPEFLLSEIRDYIKGDLSTREIFNIIHPMLFDMGLKAVHEKNDYRIIRTEPKKPLELNNEEIQRNEVFFKSPRVPRRLERVIEQYIEKKTFKKWEDNAVLEKIRKAIVSQKEDYWKEGKKRKVTYETGYSVLGYLAYQFPVYFVQFQHILYGMAKDGLLKTRMKILDIGTGPGVVPLSIIDLMNRLDDCEAMIYSLELYDENIEAYNAIVTQYAGIKSKAEIEPPIKADIKNIKDVNIPENLDLIVFSNVLNEIRGFGIEQKADIVRHLSGHLNDDGNIVIIEPADKLNSIEFRKLSIALKNMGMGIYSPCSFIWCTGCDPKECWSFEQKEDIKPTRLMSKLAECDEPYRYMNTDIKYSYAIIRKDQLTRVKYRVPPKAKFARLSKLEQHTGKRINIVASLMSGDLGDKKYHLYKICDGTAKKPVYAILPPHNTTPENEYIKTAAYGEVLELYNVLVRYNKENDSYNIMISKPSRVEPVVRPDEDEMED</sequence>
<dbReference type="EMBL" id="PGCK01000002">
    <property type="protein sequence ID" value="MCD1293965.1"/>
    <property type="molecule type" value="Genomic_DNA"/>
</dbReference>
<dbReference type="GO" id="GO:0006412">
    <property type="term" value="P:translation"/>
    <property type="evidence" value="ECO:0007669"/>
    <property type="project" value="InterPro"/>
</dbReference>
<dbReference type="Proteomes" id="UP001320159">
    <property type="component" value="Unassembled WGS sequence"/>
</dbReference>
<accession>A0AAP2RDF1</accession>
<dbReference type="GO" id="GO:0008168">
    <property type="term" value="F:methyltransferase activity"/>
    <property type="evidence" value="ECO:0007669"/>
    <property type="project" value="InterPro"/>
</dbReference>
<organism evidence="7 8">
    <name type="scientific">Methanooceanicella nereidis</name>
    <dbReference type="NCBI Taxonomy" id="2052831"/>
    <lineage>
        <taxon>Archaea</taxon>
        <taxon>Methanobacteriati</taxon>
        <taxon>Methanobacteriota</taxon>
        <taxon>Stenosarchaea group</taxon>
        <taxon>Methanomicrobia</taxon>
        <taxon>Methanocellales</taxon>
        <taxon>Methanocellaceae</taxon>
        <taxon>Methanooceanicella</taxon>
    </lineage>
</organism>
<dbReference type="InterPro" id="IPR029063">
    <property type="entry name" value="SAM-dependent_MTases_sf"/>
</dbReference>
<keyword evidence="3" id="KW-0408">Iron</keyword>
<dbReference type="AlphaFoldDB" id="A0AAP2RDF1"/>
<gene>
    <name evidence="7" type="ORF">CUJ83_03005</name>
</gene>
<comment type="caution">
    <text evidence="7">The sequence shown here is derived from an EMBL/GenBank/DDBJ whole genome shotgun (WGS) entry which is preliminary data.</text>
</comment>
<keyword evidence="4" id="KW-0411">Iron-sulfur</keyword>
<dbReference type="InterPro" id="IPR058470">
    <property type="entry name" value="DUF8157_N"/>
</dbReference>
<protein>
    <recommendedName>
        <fullName evidence="9">Small ribosomal subunit Rsm22</fullName>
    </recommendedName>
</protein>
<evidence type="ECO:0000259" key="6">
    <source>
        <dbReference type="Pfam" id="PF26487"/>
    </source>
</evidence>
<reference evidence="7 8" key="1">
    <citation type="submission" date="2017-11" db="EMBL/GenBank/DDBJ databases">
        <title>Isolation and Characterization of Family Methanocellaceae Species from Potential Methane Hydrate Area Offshore Southwestern Taiwan.</title>
        <authorList>
            <person name="Zhang W.-L."/>
            <person name="Chen W.-C."/>
            <person name="Lai M.-C."/>
            <person name="Chen S.-C."/>
        </authorList>
    </citation>
    <scope>NUCLEOTIDE SEQUENCE [LARGE SCALE GENOMIC DNA]</scope>
    <source>
        <strain evidence="7 8">CWC-04</strain>
    </source>
</reference>
<feature type="domain" description="DUF8157" evidence="5">
    <location>
        <begin position="4"/>
        <end position="52"/>
    </location>
</feature>
<keyword evidence="8" id="KW-1185">Reference proteome</keyword>
<dbReference type="Gene3D" id="3.40.50.150">
    <property type="entry name" value="Vaccinia Virus protein VP39"/>
    <property type="match status" value="1"/>
</dbReference>
<evidence type="ECO:0000313" key="7">
    <source>
        <dbReference type="EMBL" id="MCD1293965.1"/>
    </source>
</evidence>
<proteinExistence type="predicted"/>
<evidence type="ECO:0000256" key="2">
    <source>
        <dbReference type="ARBA" id="ARBA00022946"/>
    </source>
</evidence>
<feature type="domain" description="DUF8157" evidence="6">
    <location>
        <begin position="401"/>
        <end position="494"/>
    </location>
</feature>
<dbReference type="SUPFAM" id="SSF53335">
    <property type="entry name" value="S-adenosyl-L-methionine-dependent methyltransferases"/>
    <property type="match status" value="1"/>
</dbReference>
<dbReference type="Pfam" id="PF09243">
    <property type="entry name" value="Rsm22"/>
    <property type="match status" value="1"/>
</dbReference>
<dbReference type="Pfam" id="PF26486">
    <property type="entry name" value="DUF8157"/>
    <property type="match status" value="1"/>
</dbReference>
<evidence type="ECO:0000256" key="3">
    <source>
        <dbReference type="ARBA" id="ARBA00023004"/>
    </source>
</evidence>
<dbReference type="GO" id="GO:0051536">
    <property type="term" value="F:iron-sulfur cluster binding"/>
    <property type="evidence" value="ECO:0007669"/>
    <property type="project" value="UniProtKB-KW"/>
</dbReference>
<evidence type="ECO:0000313" key="8">
    <source>
        <dbReference type="Proteomes" id="UP001320159"/>
    </source>
</evidence>
<evidence type="ECO:0000256" key="1">
    <source>
        <dbReference type="ARBA" id="ARBA00022723"/>
    </source>
</evidence>
<evidence type="ECO:0000259" key="5">
    <source>
        <dbReference type="Pfam" id="PF26486"/>
    </source>
</evidence>